<sequence>MSSPARRRTATVGLLAALFVPLLTPSVQAGAAASERKPRCHGETATIVGTNRADRITGTKGRDVIAALGGNDVVQGLGGDDVICAGGGADKVLGGGGDDYVDAGGGRDVVDGQAGADVIWTGGGKRELAIGGAGNDHLVLEGNGSHALAGVGADYVDVYGRAGDVDGGPGDDVLRGGPGDDTIEGGDGADICTGNGGRDTCDGGAPGGDANTPGDPDRCDAEEMRSCRSADSTAYSGTAGGTLQYSVGVIETWTATFTMDSTDETPQLIEGPAIFQWAISGTDPDGCTYQGASALPGRASFAVWLDFGYYTGQLYPDRSRQVEVTVTCPGRQPQTEWTTPLNGDAANTGNVPLHSDMSWIRGDRSYHPGGDQSVTATWSWDAR</sequence>
<comment type="caution">
    <text evidence="3">The sequence shown here is derived from an EMBL/GenBank/DDBJ whole genome shotgun (WGS) entry which is preliminary data.</text>
</comment>
<dbReference type="RefSeq" id="WP_218235674.1">
    <property type="nucleotide sequence ID" value="NZ_BAABBB010000012.1"/>
</dbReference>
<dbReference type="EMBL" id="BAABBB010000012">
    <property type="protein sequence ID" value="GAA3534981.1"/>
    <property type="molecule type" value="Genomic_DNA"/>
</dbReference>
<evidence type="ECO:0000256" key="1">
    <source>
        <dbReference type="SAM" id="MobiDB-lite"/>
    </source>
</evidence>
<evidence type="ECO:0000313" key="3">
    <source>
        <dbReference type="EMBL" id="GAA3534981.1"/>
    </source>
</evidence>
<feature type="region of interest" description="Disordered" evidence="1">
    <location>
        <begin position="201"/>
        <end position="220"/>
    </location>
</feature>
<dbReference type="Pfam" id="PF00353">
    <property type="entry name" value="HemolysinCabind"/>
    <property type="match status" value="3"/>
</dbReference>
<dbReference type="PANTHER" id="PTHR38340">
    <property type="entry name" value="S-LAYER PROTEIN"/>
    <property type="match status" value="1"/>
</dbReference>
<organism evidence="3 4">
    <name type="scientific">Nocardioides daeguensis</name>
    <dbReference type="NCBI Taxonomy" id="908359"/>
    <lineage>
        <taxon>Bacteria</taxon>
        <taxon>Bacillati</taxon>
        <taxon>Actinomycetota</taxon>
        <taxon>Actinomycetes</taxon>
        <taxon>Propionibacteriales</taxon>
        <taxon>Nocardioidaceae</taxon>
        <taxon>Nocardioides</taxon>
    </lineage>
</organism>
<gene>
    <name evidence="3" type="ORF">GCM10022263_23720</name>
</gene>
<dbReference type="InterPro" id="IPR050557">
    <property type="entry name" value="RTX_toxin/Mannuronan_C5-epim"/>
</dbReference>
<accession>A0ABP6VJ04</accession>
<evidence type="ECO:0008006" key="5">
    <source>
        <dbReference type="Google" id="ProtNLM"/>
    </source>
</evidence>
<keyword evidence="2" id="KW-0732">Signal</keyword>
<feature type="chain" id="PRO_5047242772" description="Calcium-binding protein" evidence="2">
    <location>
        <begin position="30"/>
        <end position="383"/>
    </location>
</feature>
<name>A0ABP6VJ04_9ACTN</name>
<dbReference type="InterPro" id="IPR018511">
    <property type="entry name" value="Hemolysin-typ_Ca-bd_CS"/>
</dbReference>
<evidence type="ECO:0000256" key="2">
    <source>
        <dbReference type="SAM" id="SignalP"/>
    </source>
</evidence>
<feature type="signal peptide" evidence="2">
    <location>
        <begin position="1"/>
        <end position="29"/>
    </location>
</feature>
<evidence type="ECO:0000313" key="4">
    <source>
        <dbReference type="Proteomes" id="UP001500301"/>
    </source>
</evidence>
<dbReference type="PROSITE" id="PS00330">
    <property type="entry name" value="HEMOLYSIN_CALCIUM"/>
    <property type="match status" value="1"/>
</dbReference>
<feature type="region of interest" description="Disordered" evidence="1">
    <location>
        <begin position="167"/>
        <end position="186"/>
    </location>
</feature>
<proteinExistence type="predicted"/>
<dbReference type="PANTHER" id="PTHR38340:SF1">
    <property type="entry name" value="S-LAYER PROTEIN"/>
    <property type="match status" value="1"/>
</dbReference>
<dbReference type="Proteomes" id="UP001500301">
    <property type="component" value="Unassembled WGS sequence"/>
</dbReference>
<protein>
    <recommendedName>
        <fullName evidence="5">Calcium-binding protein</fullName>
    </recommendedName>
</protein>
<dbReference type="InterPro" id="IPR001343">
    <property type="entry name" value="Hemolysn_Ca-bd"/>
</dbReference>
<keyword evidence="4" id="KW-1185">Reference proteome</keyword>
<reference evidence="4" key="1">
    <citation type="journal article" date="2019" name="Int. J. Syst. Evol. Microbiol.">
        <title>The Global Catalogue of Microorganisms (GCM) 10K type strain sequencing project: providing services to taxonomists for standard genome sequencing and annotation.</title>
        <authorList>
            <consortium name="The Broad Institute Genomics Platform"/>
            <consortium name="The Broad Institute Genome Sequencing Center for Infectious Disease"/>
            <person name="Wu L."/>
            <person name="Ma J."/>
        </authorList>
    </citation>
    <scope>NUCLEOTIDE SEQUENCE [LARGE SCALE GENOMIC DNA]</scope>
    <source>
        <strain evidence="4">JCM 17460</strain>
    </source>
</reference>